<protein>
    <submittedName>
        <fullName evidence="2">Uncharacterized protein</fullName>
    </submittedName>
</protein>
<dbReference type="Proteomes" id="UP000028682">
    <property type="component" value="Chromosome"/>
</dbReference>
<dbReference type="EMBL" id="CP009124">
    <property type="protein sequence ID" value="QNR95590.1"/>
    <property type="molecule type" value="Genomic_DNA"/>
</dbReference>
<evidence type="ECO:0000313" key="2">
    <source>
        <dbReference type="EMBL" id="QNR95590.1"/>
    </source>
</evidence>
<organism evidence="2 3">
    <name type="scientific">Streptomyces lividans TK24</name>
    <dbReference type="NCBI Taxonomy" id="457428"/>
    <lineage>
        <taxon>Bacteria</taxon>
        <taxon>Bacillati</taxon>
        <taxon>Actinomycetota</taxon>
        <taxon>Actinomycetes</taxon>
        <taxon>Kitasatosporales</taxon>
        <taxon>Streptomycetaceae</taxon>
        <taxon>Streptomyces</taxon>
    </lineage>
</organism>
<name>A0ABX6TQB8_STRLI</name>
<sequence length="53" mass="5831">MEPWGTCTCGYAGGNPAFRSKGANHRTEGPGHRHSDRAWRTRRQVVSGMGAFQ</sequence>
<evidence type="ECO:0000256" key="1">
    <source>
        <dbReference type="SAM" id="MobiDB-lite"/>
    </source>
</evidence>
<keyword evidence="3" id="KW-1185">Reference proteome</keyword>
<proteinExistence type="predicted"/>
<reference evidence="3" key="1">
    <citation type="submission" date="2014-08" db="EMBL/GenBank/DDBJ databases">
        <title>Complete genome sequence of Streptomyces lividans TK24.</title>
        <authorList>
            <consortium name="StrepSynth"/>
            <person name="Ruckert C."/>
            <person name="Fridjonson O.H."/>
            <person name="Lambert C."/>
            <person name="van Wezel G.P."/>
            <person name="Bernaerts K."/>
            <person name="Anne J."/>
            <person name="Economou A."/>
            <person name="Kalinowski J."/>
        </authorList>
    </citation>
    <scope>NUCLEOTIDE SEQUENCE [LARGE SCALE GENOMIC DNA]</scope>
    <source>
        <strain evidence="3">TK24</strain>
    </source>
</reference>
<evidence type="ECO:0000313" key="3">
    <source>
        <dbReference type="Proteomes" id="UP000028682"/>
    </source>
</evidence>
<gene>
    <name evidence="2" type="ORF">SLIV_10562</name>
</gene>
<accession>A0ABX6TQB8</accession>
<feature type="region of interest" description="Disordered" evidence="1">
    <location>
        <begin position="19"/>
        <end position="53"/>
    </location>
</feature>
<feature type="compositionally biased region" description="Basic and acidic residues" evidence="1">
    <location>
        <begin position="25"/>
        <end position="39"/>
    </location>
</feature>